<evidence type="ECO:0000256" key="1">
    <source>
        <dbReference type="SAM" id="Phobius"/>
    </source>
</evidence>
<keyword evidence="1" id="KW-0472">Membrane</keyword>
<keyword evidence="1" id="KW-1133">Transmembrane helix</keyword>
<feature type="transmembrane region" description="Helical" evidence="1">
    <location>
        <begin position="12"/>
        <end position="31"/>
    </location>
</feature>
<gene>
    <name evidence="2" type="ORF">CVU76_00670</name>
</gene>
<reference evidence="2 3" key="1">
    <citation type="journal article" date="2017" name="ISME J.">
        <title>Potential for microbial H2 and metal transformations associated with novel bacteria and archaea in deep terrestrial subsurface sediments.</title>
        <authorList>
            <person name="Hernsdorf A.W."/>
            <person name="Amano Y."/>
            <person name="Miyakawa K."/>
            <person name="Ise K."/>
            <person name="Suzuki Y."/>
            <person name="Anantharaman K."/>
            <person name="Probst A."/>
            <person name="Burstein D."/>
            <person name="Thomas B.C."/>
            <person name="Banfield J.F."/>
        </authorList>
    </citation>
    <scope>NUCLEOTIDE SEQUENCE [LARGE SCALE GENOMIC DNA]</scope>
    <source>
        <strain evidence="2">HGW-Dojkabacteria-1</strain>
    </source>
</reference>
<proteinExistence type="predicted"/>
<sequence length="443" mass="49434">MRMYLDKLKPIFLLFVMTVSSLGIVFVVNQFKDTSKYVKPVEGALEVKIVENSTALVNNSDTTIPQKVSEDNQGIVLSTEATNSCAQAIIKIQSYSVCSRSGTAEEDYKTGNRSGNTVSKNSTVKLIEVTIPLELFAGSDVKDSNRKLTDTTPINLSAGNMFDDKIANGQLPPGVQISEYKPSVKNRPFSMPYSTAFEQKANINSEEGEVVQDKKLGGYKCEHCKNESNVTPHRTNQLSTFMVDILYRTPGEKNQVKAEDAIESCSDKDDFIEWNNNNRKSCALSTVTVAVELIKSIPESIWSECKGGVKYDQNGNPIPPSEDCIFPEDIIIKMTSGFGSDRECPDGVCTNKYMNTRNNVALAPIDANKTNKQYFTTACKVIIEGKVYTVKCAWDMSHLYKERKFSEYDDLPGVESTPTKDQYTRYLLEEGDRRKDAPEIKIF</sequence>
<organism evidence="2 3">
    <name type="scientific">Candidatus Dojkabacteria bacterium HGW-Dojkabacteria-1</name>
    <dbReference type="NCBI Taxonomy" id="2013761"/>
    <lineage>
        <taxon>Bacteria</taxon>
        <taxon>Candidatus Dojkabacteria</taxon>
    </lineage>
</organism>
<dbReference type="AlphaFoldDB" id="A0A2N2F2X4"/>
<name>A0A2N2F2X4_9BACT</name>
<keyword evidence="1" id="KW-0812">Transmembrane</keyword>
<evidence type="ECO:0000313" key="2">
    <source>
        <dbReference type="EMBL" id="PKN02542.1"/>
    </source>
</evidence>
<protein>
    <submittedName>
        <fullName evidence="2">Uncharacterized protein</fullName>
    </submittedName>
</protein>
<dbReference type="Proteomes" id="UP000233417">
    <property type="component" value="Unassembled WGS sequence"/>
</dbReference>
<dbReference type="EMBL" id="PHAO01000001">
    <property type="protein sequence ID" value="PKN02542.1"/>
    <property type="molecule type" value="Genomic_DNA"/>
</dbReference>
<evidence type="ECO:0000313" key="3">
    <source>
        <dbReference type="Proteomes" id="UP000233417"/>
    </source>
</evidence>
<accession>A0A2N2F2X4</accession>
<comment type="caution">
    <text evidence="2">The sequence shown here is derived from an EMBL/GenBank/DDBJ whole genome shotgun (WGS) entry which is preliminary data.</text>
</comment>